<dbReference type="SMART" id="SM00186">
    <property type="entry name" value="FBG"/>
    <property type="match status" value="1"/>
</dbReference>
<dbReference type="InterPro" id="IPR036056">
    <property type="entry name" value="Fibrinogen-like_C"/>
</dbReference>
<proteinExistence type="predicted"/>
<feature type="signal peptide" evidence="1">
    <location>
        <begin position="1"/>
        <end position="22"/>
    </location>
</feature>
<dbReference type="Proteomes" id="UP000276133">
    <property type="component" value="Unassembled WGS sequence"/>
</dbReference>
<evidence type="ECO:0000313" key="4">
    <source>
        <dbReference type="Proteomes" id="UP000276133"/>
    </source>
</evidence>
<dbReference type="PANTHER" id="PTHR19143">
    <property type="entry name" value="FIBRINOGEN/TENASCIN/ANGIOPOEITIN"/>
    <property type="match status" value="1"/>
</dbReference>
<keyword evidence="1" id="KW-0732">Signal</keyword>
<organism evidence="3 4">
    <name type="scientific">Brachionus plicatilis</name>
    <name type="common">Marine rotifer</name>
    <name type="synonym">Brachionus muelleri</name>
    <dbReference type="NCBI Taxonomy" id="10195"/>
    <lineage>
        <taxon>Eukaryota</taxon>
        <taxon>Metazoa</taxon>
        <taxon>Spiralia</taxon>
        <taxon>Gnathifera</taxon>
        <taxon>Rotifera</taxon>
        <taxon>Eurotatoria</taxon>
        <taxon>Monogononta</taxon>
        <taxon>Pseudotrocha</taxon>
        <taxon>Ploima</taxon>
        <taxon>Brachionidae</taxon>
        <taxon>Brachionus</taxon>
    </lineage>
</organism>
<dbReference type="EMBL" id="REGN01005969">
    <property type="protein sequence ID" value="RNA11394.1"/>
    <property type="molecule type" value="Genomic_DNA"/>
</dbReference>
<sequence>MNAKKVIFVAIISILNIARIDANNVQRQRREALVKDFFGEDLNWLPNELDILGNKELKQVQEIFDLKNEEINSKENSQINKNAQDDFSIEPEVVETTQDVLTTKEPLILDTTESTKEPEVVETTQDVLTTKEPLILDTTESTKEPEVVETTQDVLTTKETTKEQEISAIVEAISSTKLPSSTSPVTSTIFSTTPSSVFQSIYFNRDIVIVWELCGVDAKTETSIIFQSYLTNGYLLSVWYSPSLNSLIFESNSAKQVLNLQINTINTLFFIFNYEGQVDIYVDCPKSNQFKITWQSNLLSQMTTINLYKNAHGFLNLEAALSTFKCRDVLSIIPGTVIHFTGQLNLVGSLIFSFSISNPHQDIIYSFNFINGHFQVISNIGEIFIINLNQTITNGFYIYFTTTSVQIFTNCPYQQTYTGVWTTNLFNTKVQLETSRIHHVGNGGSSLIMQSFCTTNNLINIIESNSTTCYSIEALQTHIAIIDKGNSYTNIFLPNKVETEKIEYFNSLDRFSYAYLMNPVHKILIASRINAKPRFFYRPINDYIEGFSDGQSNFWIGLDILNKVTNKYNYKLRIETENGKFVEEYKTFRVGNQESKYKLNVSDPIIFNCNGFSNHNGYEFSAYNFGQYSNMAIKFNGAFWHRPEPNRFCFSCETGIQNNIIYFNNYQFGGTPGYQYTKIFRMYLIP</sequence>
<gene>
    <name evidence="3" type="ORF">BpHYR1_042410</name>
</gene>
<dbReference type="Gene3D" id="3.90.215.10">
    <property type="entry name" value="Gamma Fibrinogen, chain A, domain 1"/>
    <property type="match status" value="1"/>
</dbReference>
<feature type="domain" description="Fibrinogen C-terminal" evidence="2">
    <location>
        <begin position="502"/>
        <end position="682"/>
    </location>
</feature>
<evidence type="ECO:0000313" key="3">
    <source>
        <dbReference type="EMBL" id="RNA11394.1"/>
    </source>
</evidence>
<dbReference type="InterPro" id="IPR014716">
    <property type="entry name" value="Fibrinogen_a/b/g_C_1"/>
</dbReference>
<dbReference type="SUPFAM" id="SSF56496">
    <property type="entry name" value="Fibrinogen C-terminal domain-like"/>
    <property type="match status" value="1"/>
</dbReference>
<feature type="chain" id="PRO_5018303000" evidence="1">
    <location>
        <begin position="23"/>
        <end position="686"/>
    </location>
</feature>
<dbReference type="OrthoDB" id="7871457at2759"/>
<accession>A0A3M7QJT3</accession>
<evidence type="ECO:0000259" key="2">
    <source>
        <dbReference type="SMART" id="SM00186"/>
    </source>
</evidence>
<dbReference type="AlphaFoldDB" id="A0A3M7QJT3"/>
<protein>
    <submittedName>
        <fullName evidence="3">Tenascin isoform X1</fullName>
    </submittedName>
</protein>
<dbReference type="InterPro" id="IPR002181">
    <property type="entry name" value="Fibrinogen_a/b/g_C_dom"/>
</dbReference>
<keyword evidence="4" id="KW-1185">Reference proteome</keyword>
<dbReference type="STRING" id="10195.A0A3M7QJT3"/>
<dbReference type="Pfam" id="PF00147">
    <property type="entry name" value="Fibrinogen_C"/>
    <property type="match status" value="1"/>
</dbReference>
<dbReference type="InterPro" id="IPR050373">
    <property type="entry name" value="Fibrinogen_C-term_domain"/>
</dbReference>
<comment type="caution">
    <text evidence="3">The sequence shown here is derived from an EMBL/GenBank/DDBJ whole genome shotgun (WGS) entry which is preliminary data.</text>
</comment>
<dbReference type="PANTHER" id="PTHR19143:SF458">
    <property type="entry name" value="FIBRINOGEN C-TERMINAL DOMAIN-CONTAINING PROTEIN-RELATED"/>
    <property type="match status" value="1"/>
</dbReference>
<reference evidence="3 4" key="1">
    <citation type="journal article" date="2018" name="Sci. Rep.">
        <title>Genomic signatures of local adaptation to the degree of environmental predictability in rotifers.</title>
        <authorList>
            <person name="Franch-Gras L."/>
            <person name="Hahn C."/>
            <person name="Garcia-Roger E.M."/>
            <person name="Carmona M.J."/>
            <person name="Serra M."/>
            <person name="Gomez A."/>
        </authorList>
    </citation>
    <scope>NUCLEOTIDE SEQUENCE [LARGE SCALE GENOMIC DNA]</scope>
    <source>
        <strain evidence="3">HYR1</strain>
    </source>
</reference>
<name>A0A3M7QJT3_BRAPC</name>
<dbReference type="GO" id="GO:0005615">
    <property type="term" value="C:extracellular space"/>
    <property type="evidence" value="ECO:0007669"/>
    <property type="project" value="TreeGrafter"/>
</dbReference>
<evidence type="ECO:0000256" key="1">
    <source>
        <dbReference type="SAM" id="SignalP"/>
    </source>
</evidence>